<proteinExistence type="predicted"/>
<evidence type="ECO:0000313" key="1">
    <source>
        <dbReference type="EMBL" id="AGA78449.1"/>
    </source>
</evidence>
<keyword evidence="2" id="KW-1185">Reference proteome</keyword>
<protein>
    <submittedName>
        <fullName evidence="1">Uncharacterized protein</fullName>
    </submittedName>
</protein>
<dbReference type="KEGG" id="evi:Echvi_2199"/>
<organism evidence="1 2">
    <name type="scientific">Echinicola vietnamensis (strain DSM 17526 / LMG 23754 / KMM 6221)</name>
    <dbReference type="NCBI Taxonomy" id="926556"/>
    <lineage>
        <taxon>Bacteria</taxon>
        <taxon>Pseudomonadati</taxon>
        <taxon>Bacteroidota</taxon>
        <taxon>Cytophagia</taxon>
        <taxon>Cytophagales</taxon>
        <taxon>Cyclobacteriaceae</taxon>
        <taxon>Echinicola</taxon>
    </lineage>
</organism>
<reference evidence="2" key="1">
    <citation type="submission" date="2012-02" db="EMBL/GenBank/DDBJ databases">
        <title>The complete genome of Echinicola vietnamensis DSM 17526.</title>
        <authorList>
            <person name="Lucas S."/>
            <person name="Copeland A."/>
            <person name="Lapidus A."/>
            <person name="Glavina del Rio T."/>
            <person name="Dalin E."/>
            <person name="Tice H."/>
            <person name="Bruce D."/>
            <person name="Goodwin L."/>
            <person name="Pitluck S."/>
            <person name="Peters L."/>
            <person name="Ovchinnikova G."/>
            <person name="Teshima H."/>
            <person name="Kyrpides N."/>
            <person name="Mavromatis K."/>
            <person name="Ivanova N."/>
            <person name="Brettin T."/>
            <person name="Detter J.C."/>
            <person name="Han C."/>
            <person name="Larimer F."/>
            <person name="Land M."/>
            <person name="Hauser L."/>
            <person name="Markowitz V."/>
            <person name="Cheng J.-F."/>
            <person name="Hugenholtz P."/>
            <person name="Woyke T."/>
            <person name="Wu D."/>
            <person name="Brambilla E."/>
            <person name="Klenk H.-P."/>
            <person name="Eisen J.A."/>
        </authorList>
    </citation>
    <scope>NUCLEOTIDE SEQUENCE [LARGE SCALE GENOMIC DNA]</scope>
    <source>
        <strain evidence="2">DSM 17526 / LMG 23754 / KMM 6221</strain>
    </source>
</reference>
<dbReference type="Proteomes" id="UP000010796">
    <property type="component" value="Chromosome"/>
</dbReference>
<dbReference type="AlphaFoldDB" id="L0FX22"/>
<accession>L0FX22</accession>
<evidence type="ECO:0000313" key="2">
    <source>
        <dbReference type="Proteomes" id="UP000010796"/>
    </source>
</evidence>
<sequence length="53" mass="5738">MGFGSFPTFSIDVDEKVGKKSRPVGCPLNPDYVIGFVVRTETARKSGCLETEA</sequence>
<name>L0FX22_ECHVK</name>
<dbReference type="HOGENOM" id="CLU_3061018_0_0_10"/>
<gene>
    <name evidence="1" type="ordered locus">Echvi_2199</name>
</gene>
<dbReference type="EMBL" id="CP003346">
    <property type="protein sequence ID" value="AGA78449.1"/>
    <property type="molecule type" value="Genomic_DNA"/>
</dbReference>